<evidence type="ECO:0008006" key="4">
    <source>
        <dbReference type="Google" id="ProtNLM"/>
    </source>
</evidence>
<evidence type="ECO:0000256" key="1">
    <source>
        <dbReference type="SAM" id="MobiDB-lite"/>
    </source>
</evidence>
<feature type="region of interest" description="Disordered" evidence="1">
    <location>
        <begin position="425"/>
        <end position="452"/>
    </location>
</feature>
<proteinExistence type="predicted"/>
<dbReference type="CDD" id="cd20745">
    <property type="entry name" value="FIX_RhsA_AHH_HNH-like"/>
    <property type="match status" value="1"/>
</dbReference>
<gene>
    <name evidence="2" type="ORF">CDG81_20185</name>
</gene>
<dbReference type="EMBL" id="CP022752">
    <property type="protein sequence ID" value="ASU80206.1"/>
    <property type="molecule type" value="Genomic_DNA"/>
</dbReference>
<feature type="region of interest" description="Disordered" evidence="1">
    <location>
        <begin position="31"/>
        <end position="59"/>
    </location>
</feature>
<sequence length="628" mass="67176">MDAAKQAQNVVQIARDAEAERIRADKQQAIAEAKEDADSHQEERSRAEWEEAEQNRVSEETRKLLNAAEAPDADPATVVSKGRQAAVNLLSTGGPWTKQAAQHALTGTDADVRQWVDQGRLIAAEQDDRARVAHIADTGEPKALREAAKTALDGSYADVKAFLRTKAYPGEEDDDRLRATQILASATGPAVKEAANAALDGTHADVKEFLETGQYEAREHDNRINVLRIMDSGGPRLEAAGQAALQGPPEYLRNFLDVGQHLAKERDARAAVHHAEMQRLVKRGMEAAAEAQGKAYEAAQSAAKARNAADEAAQYAQQAQDSASQAAQYADQAEQSAQQAKNSADRATQAAKTARDAAASARESAEQAAQSAEAATSSAVRAGAYADSAYASAAQARQSALEAGKDTIAAAEAALKALKSMIEKLPDDGAGEQPGDGGSDGGGGDSGDPGQEEYRDLEIENNLSKADAVVILLDIVGIFDPTPTSDTASGIISLIQGDWKDASLSAVSLLPYIGDLIAKPAKFKEAFKSLNNIAEFAENKAFRERIEHTLRSFKDRQQLEEAAERIDSFMGDAKKIYGKNKKYLEEAKKLGLPTEGPIPFVPNKKEGIKKVGSGRNKGYEDAYGNRWV</sequence>
<dbReference type="Proteomes" id="UP000215043">
    <property type="component" value="Chromosome"/>
</dbReference>
<dbReference type="KEGG" id="aey:CDG81_20185"/>
<dbReference type="InterPro" id="IPR005506">
    <property type="entry name" value="DUF312_ALF"/>
</dbReference>
<dbReference type="PANTHER" id="PTHR23242">
    <property type="entry name" value="TRANSCRIPTION FACTOR HOXA13"/>
    <property type="match status" value="1"/>
</dbReference>
<dbReference type="Pfam" id="PF03752">
    <property type="entry name" value="ALF"/>
    <property type="match status" value="4"/>
</dbReference>
<feature type="compositionally biased region" description="Gly residues" evidence="1">
    <location>
        <begin position="432"/>
        <end position="447"/>
    </location>
</feature>
<name>A0A223RWF1_9ACTN</name>
<protein>
    <recommendedName>
        <fullName evidence="4">Methyl-accepting transducer domain-containing protein</fullName>
    </recommendedName>
</protein>
<evidence type="ECO:0000313" key="3">
    <source>
        <dbReference type="Proteomes" id="UP000215043"/>
    </source>
</evidence>
<feature type="region of interest" description="Disordered" evidence="1">
    <location>
        <begin position="326"/>
        <end position="372"/>
    </location>
</feature>
<organism evidence="2 3">
    <name type="scientific">Actinopolyspora erythraea</name>
    <dbReference type="NCBI Taxonomy" id="414996"/>
    <lineage>
        <taxon>Bacteria</taxon>
        <taxon>Bacillati</taxon>
        <taxon>Actinomycetota</taxon>
        <taxon>Actinomycetes</taxon>
        <taxon>Actinopolysporales</taxon>
        <taxon>Actinopolysporaceae</taxon>
        <taxon>Actinopolyspora</taxon>
    </lineage>
</organism>
<dbReference type="OrthoDB" id="582519at2"/>
<evidence type="ECO:0000313" key="2">
    <source>
        <dbReference type="EMBL" id="ASU80206.1"/>
    </source>
</evidence>
<accession>A0A223RWF1</accession>
<dbReference type="PANTHER" id="PTHR23242:SF9">
    <property type="entry name" value="TRANSCRIPTION FACTOR HOXA13"/>
    <property type="match status" value="1"/>
</dbReference>
<dbReference type="RefSeq" id="WP_084133826.1">
    <property type="nucleotide sequence ID" value="NZ_CP022752.1"/>
</dbReference>
<reference evidence="2 3" key="1">
    <citation type="submission" date="2017-08" db="EMBL/GenBank/DDBJ databases">
        <title>The complete genome sequence of moderately halophilic actinomycete Actinopolyspora erythraea YIM 90600, the producer of novel erythromycin, novel actinopolysporins A-C and tubercidin.</title>
        <authorList>
            <person name="Yin M."/>
            <person name="Tang S."/>
        </authorList>
    </citation>
    <scope>NUCLEOTIDE SEQUENCE [LARGE SCALE GENOMIC DNA]</scope>
    <source>
        <strain evidence="2 3">YIM 90600</strain>
    </source>
</reference>
<dbReference type="AlphaFoldDB" id="A0A223RWF1"/>